<dbReference type="Proteomes" id="UP000625033">
    <property type="component" value="Unassembled WGS sequence"/>
</dbReference>
<sequence length="331" mass="35759">MHTTIRARLRRVIAIWAVALIVVLVAAGVAIAVVNAKHFGPERVVADYVAALQEGDGATALGYLNLDAPAEGNGLMLSREPLAASAAALGDVQIEEEDREGDRASVRVSYGVEGRGYHTDFRLVRTGQQWLFFDQWDLQVGKLPQVQVNAANTTDVVVNGTEAPLEAGAATFPVLPPAIVTASFEQQFFRAEETSRIVTEYSDAEDPVQLVSQPTQALTDEVDQQVRAYLDGCTEQQVLMPAGCPLAYDTVDRVDASTIDWEVERYPEIQITGFDGGWVLAPLEADVSLQLTEQDLATGAMTDVDVTETYTFTAKLDVSTSNVTVTPVAVE</sequence>
<keyword evidence="1" id="KW-1133">Transmembrane helix</keyword>
<evidence type="ECO:0000313" key="3">
    <source>
        <dbReference type="Proteomes" id="UP000625033"/>
    </source>
</evidence>
<name>A0A931GEA8_9MICC</name>
<keyword evidence="1" id="KW-0812">Transmembrane</keyword>
<dbReference type="RefSeq" id="WP_196835581.1">
    <property type="nucleotide sequence ID" value="NZ_JADOTZ010000001.1"/>
</dbReference>
<comment type="caution">
    <text evidence="2">The sequence shown here is derived from an EMBL/GenBank/DDBJ whole genome shotgun (WGS) entry which is preliminary data.</text>
</comment>
<feature type="transmembrane region" description="Helical" evidence="1">
    <location>
        <begin position="12"/>
        <end position="34"/>
    </location>
</feature>
<evidence type="ECO:0000256" key="1">
    <source>
        <dbReference type="SAM" id="Phobius"/>
    </source>
</evidence>
<keyword evidence="3" id="KW-1185">Reference proteome</keyword>
<protein>
    <recommendedName>
        <fullName evidence="4">DUF4878 domain-containing protein</fullName>
    </recommendedName>
</protein>
<accession>A0A931GEA8</accession>
<dbReference type="EMBL" id="JADOTZ010000001">
    <property type="protein sequence ID" value="MBG6084243.1"/>
    <property type="molecule type" value="Genomic_DNA"/>
</dbReference>
<proteinExistence type="predicted"/>
<keyword evidence="1" id="KW-0472">Membrane</keyword>
<evidence type="ECO:0008006" key="4">
    <source>
        <dbReference type="Google" id="ProtNLM"/>
    </source>
</evidence>
<organism evidence="2 3">
    <name type="scientific">Zhihengliuella flava</name>
    <dbReference type="NCBI Taxonomy" id="1285193"/>
    <lineage>
        <taxon>Bacteria</taxon>
        <taxon>Bacillati</taxon>
        <taxon>Actinomycetota</taxon>
        <taxon>Actinomycetes</taxon>
        <taxon>Micrococcales</taxon>
        <taxon>Micrococcaceae</taxon>
        <taxon>Zhihengliuella</taxon>
    </lineage>
</organism>
<evidence type="ECO:0000313" key="2">
    <source>
        <dbReference type="EMBL" id="MBG6084243.1"/>
    </source>
</evidence>
<gene>
    <name evidence="2" type="ORF">IW252_001010</name>
</gene>
<reference evidence="2" key="1">
    <citation type="submission" date="2020-11" db="EMBL/GenBank/DDBJ databases">
        <title>Sequencing the genomes of 1000 actinobacteria strains.</title>
        <authorList>
            <person name="Klenk H.-P."/>
        </authorList>
    </citation>
    <scope>NUCLEOTIDE SEQUENCE</scope>
    <source>
        <strain evidence="2">DSM 26152</strain>
    </source>
</reference>
<dbReference type="AlphaFoldDB" id="A0A931GEA8"/>